<name>A0A6C0I1C1_9ZZZZ</name>
<sequence length="1110" mass="129619">MLVNIIIFFLLLILVILISININIFIQNRRQKWKGGIGKSSPSDPNSLLAILKKENKEKFYDAYTYPVFLKRSSMIDINKALHIFLEIERPTTYAIIDGRTIISPNTSFDIYSIIDAWKNMPITAISSKSFFMYDTKLINIYYIGSIYYMSIFNKPYYINMITLLLLEANRIAHIEGKNAYIILSPLFLETGDILSCYQYAISSSICDKIDSVHVYLPNIREEKIIIVNKENIKIVLHIENGPISDNNSDLLSTLSTDKTPFYSKSVIVRQYITEGIAHSGNLYWTTSSLMAKKPNKYSSELIASNNSLIPLYANERTNPKYRSNIKQRSILFDDNNFIDWKLSYNKLQYLDNVDFVIGEKDIISIIFNILLDNDLPNANIIEQIIHYYMQYSTTFYNDTMEYCKSLFYPSTNTYLTEIEIALSNLVYYIRDRKLVELYDIFYMHFSYKKDKKDKDIKTSKEINDILDSKYPEHKQEILKLLNIIKSAIYHLKFNNQSAFSAYRESLIKEYKKYVNKIFKLFNKLIYFFKNWKRIQLANFLSYDFNIKGNSLEYIYSIFNSTDGEKLLLIMPYLLLWGQWDSKDNFITFITRTLEGDEYPILKSIYNIYILVFIILLTDESKDAKQIAKTYKYIFSKFTDEHAIKEYIRFIKKAEDRIENIEIIREEERIKKEERIKEAKEIENERNLDILNYLMAEVTGTNNEYSSILKDDNIDNKITTLISVFTMLLDDCKEFYDKVTYLPSILDDLNNTLKKINNLQNVDKKSELYNLVKKIYEFGIILYQQKLELELPTESTATPSASATLAASATSSAPSASASIKKSSWAYPLDESEDEDESKDESGVLGGTSITKLQEQLKTDLDAIDIQTNKILDTIDENKKTFNEKSNEFKYNGCTLNKKSKIDTKLSILSAKLSILITKKSEFDELIEIYDQYNTLMSIVLKYKKDKKTITDQFAKDKNKEYQEIDKNNLLKEKEKIEMEKQKMEEMKEQKIEDIETPIIEMLTTIQSNKRDSAYTTTSNSSNPYKDKLLTLFEWFANIPNNNVILIMNIGHMQKIPFGSNAIYFVPNIPSDRYLYDGKWYLVGDIITINALKNIPNGVYYYRGNELHFD</sequence>
<keyword evidence="2" id="KW-0472">Membrane</keyword>
<feature type="coiled-coil region" evidence="1">
    <location>
        <begin position="967"/>
        <end position="994"/>
    </location>
</feature>
<evidence type="ECO:0000256" key="1">
    <source>
        <dbReference type="SAM" id="Coils"/>
    </source>
</evidence>
<dbReference type="AlphaFoldDB" id="A0A6C0I1C1"/>
<keyword evidence="2" id="KW-0812">Transmembrane</keyword>
<accession>A0A6C0I1C1</accession>
<proteinExistence type="predicted"/>
<keyword evidence="1" id="KW-0175">Coiled coil</keyword>
<feature type="transmembrane region" description="Helical" evidence="2">
    <location>
        <begin position="6"/>
        <end position="26"/>
    </location>
</feature>
<evidence type="ECO:0000313" key="3">
    <source>
        <dbReference type="EMBL" id="QHT86602.1"/>
    </source>
</evidence>
<protein>
    <submittedName>
        <fullName evidence="3">Uncharacterized protein</fullName>
    </submittedName>
</protein>
<feature type="coiled-coil region" evidence="1">
    <location>
        <begin position="651"/>
        <end position="685"/>
    </location>
</feature>
<organism evidence="3">
    <name type="scientific">viral metagenome</name>
    <dbReference type="NCBI Taxonomy" id="1070528"/>
    <lineage>
        <taxon>unclassified sequences</taxon>
        <taxon>metagenomes</taxon>
        <taxon>organismal metagenomes</taxon>
    </lineage>
</organism>
<feature type="transmembrane region" description="Helical" evidence="2">
    <location>
        <begin position="138"/>
        <end position="158"/>
    </location>
</feature>
<reference evidence="3" key="1">
    <citation type="journal article" date="2020" name="Nature">
        <title>Giant virus diversity and host interactions through global metagenomics.</title>
        <authorList>
            <person name="Schulz F."/>
            <person name="Roux S."/>
            <person name="Paez-Espino D."/>
            <person name="Jungbluth S."/>
            <person name="Walsh D.A."/>
            <person name="Denef V.J."/>
            <person name="McMahon K.D."/>
            <person name="Konstantinidis K.T."/>
            <person name="Eloe-Fadrosh E.A."/>
            <person name="Kyrpides N.C."/>
            <person name="Woyke T."/>
        </authorList>
    </citation>
    <scope>NUCLEOTIDE SEQUENCE</scope>
    <source>
        <strain evidence="3">GVMAG-M-3300023184-186</strain>
    </source>
</reference>
<evidence type="ECO:0000256" key="2">
    <source>
        <dbReference type="SAM" id="Phobius"/>
    </source>
</evidence>
<keyword evidence="2" id="KW-1133">Transmembrane helix</keyword>
<dbReference type="EMBL" id="MN740073">
    <property type="protein sequence ID" value="QHT86602.1"/>
    <property type="molecule type" value="Genomic_DNA"/>
</dbReference>